<gene>
    <name evidence="12" type="ORF">A9A59_0912</name>
</gene>
<dbReference type="InterPro" id="IPR019533">
    <property type="entry name" value="Peptidase_S26"/>
</dbReference>
<comment type="similarity">
    <text evidence="3 9">Belongs to the peptidase S26 family.</text>
</comment>
<feature type="active site" evidence="7">
    <location>
        <position position="223"/>
    </location>
</feature>
<dbReference type="InterPro" id="IPR019757">
    <property type="entry name" value="Pept_S26A_signal_pept_1_Lys-AS"/>
</dbReference>
<dbReference type="GO" id="GO:0009003">
    <property type="term" value="F:signal peptidase activity"/>
    <property type="evidence" value="ECO:0007669"/>
    <property type="project" value="UniProtKB-EC"/>
</dbReference>
<evidence type="ECO:0000256" key="1">
    <source>
        <dbReference type="ARBA" id="ARBA00000677"/>
    </source>
</evidence>
<accession>A0A2A9HFX5</accession>
<evidence type="ECO:0000256" key="8">
    <source>
        <dbReference type="RuleBase" id="RU003993"/>
    </source>
</evidence>
<evidence type="ECO:0000256" key="4">
    <source>
        <dbReference type="ARBA" id="ARBA00013208"/>
    </source>
</evidence>
<evidence type="ECO:0000256" key="7">
    <source>
        <dbReference type="PIRSR" id="PIRSR600223-1"/>
    </source>
</evidence>
<feature type="compositionally biased region" description="Pro residues" evidence="10">
    <location>
        <begin position="99"/>
        <end position="113"/>
    </location>
</feature>
<dbReference type="PRINTS" id="PR00727">
    <property type="entry name" value="LEADERPTASE"/>
</dbReference>
<evidence type="ECO:0000313" key="13">
    <source>
        <dbReference type="Proteomes" id="UP000223071"/>
    </source>
</evidence>
<feature type="region of interest" description="Disordered" evidence="10">
    <location>
        <begin position="1"/>
        <end position="115"/>
    </location>
</feature>
<dbReference type="PANTHER" id="PTHR43390">
    <property type="entry name" value="SIGNAL PEPTIDASE I"/>
    <property type="match status" value="1"/>
</dbReference>
<evidence type="ECO:0000313" key="12">
    <source>
        <dbReference type="EMBL" id="PFG73709.1"/>
    </source>
</evidence>
<reference evidence="12 13" key="1">
    <citation type="submission" date="2017-09" db="EMBL/GenBank/DDBJ databases">
        <title>Sequencing the genomes of two abundant thermophiles in Great Basin hot springs: Thermocrinis jamiesonii and novel Chloroflexi Thermoflexus hugenholtzii.</title>
        <authorList>
            <person name="Hedlund B."/>
        </authorList>
    </citation>
    <scope>NUCLEOTIDE SEQUENCE [LARGE SCALE GENOMIC DNA]</scope>
    <source>
        <strain evidence="12 13">G233</strain>
    </source>
</reference>
<dbReference type="AlphaFoldDB" id="A0A2A9HFX5"/>
<dbReference type="NCBIfam" id="TIGR02227">
    <property type="entry name" value="sigpep_I_bact"/>
    <property type="match status" value="1"/>
</dbReference>
<dbReference type="PROSITE" id="PS00501">
    <property type="entry name" value="SPASE_I_1"/>
    <property type="match status" value="1"/>
</dbReference>
<dbReference type="GO" id="GO:0005886">
    <property type="term" value="C:plasma membrane"/>
    <property type="evidence" value="ECO:0007669"/>
    <property type="project" value="UniProtKB-SubCell"/>
</dbReference>
<comment type="caution">
    <text evidence="12">The sequence shown here is derived from an EMBL/GenBank/DDBJ whole genome shotgun (WGS) entry which is preliminary data.</text>
</comment>
<name>A0A2A9HFX5_TEPT2</name>
<evidence type="ECO:0000256" key="3">
    <source>
        <dbReference type="ARBA" id="ARBA00009370"/>
    </source>
</evidence>
<sequence>MWRNVTMGEAPQPQRRLNWPSLRPASDDEQPAADPSGTWLPSAAPRAADPGSLPPPAFDWLYRDPRRWAPQHGPSGRDPSALPGPFLPPGTADASPRVPASPAPPLEPAPVAPPAAAGRSRAVPIIREVVETLLLAALVFLAVRASVQHYRVDGTSMYPTLEDGEFLLVNSLVYTRVDVEALARYVPGWDPGPPARRHLFHAPKRGDIVVFHHPSGVHRDLVKRVIGLPGETVEIRGGVVYIDGRRLIEPYLAGGAVPLGDMAPVVVPPDSYFVMGDNRNHSQDSRVFGPIPVNDIVGKAFLTWWPREKFGLAPNQAPRLAGAED</sequence>
<keyword evidence="5 8" id="KW-0645">Protease</keyword>
<dbReference type="PROSITE" id="PS00761">
    <property type="entry name" value="SPASE_I_3"/>
    <property type="match status" value="1"/>
</dbReference>
<dbReference type="EC" id="3.4.21.89" evidence="4 8"/>
<feature type="active site" evidence="7">
    <location>
        <position position="156"/>
    </location>
</feature>
<dbReference type="PROSITE" id="PS00760">
    <property type="entry name" value="SPASE_I_2"/>
    <property type="match status" value="1"/>
</dbReference>
<feature type="domain" description="Peptidase S26" evidence="11">
    <location>
        <begin position="127"/>
        <end position="305"/>
    </location>
</feature>
<dbReference type="Proteomes" id="UP000223071">
    <property type="component" value="Unassembled WGS sequence"/>
</dbReference>
<evidence type="ECO:0000256" key="9">
    <source>
        <dbReference type="RuleBase" id="RU362042"/>
    </source>
</evidence>
<comment type="catalytic activity">
    <reaction evidence="1 8">
        <text>Cleavage of hydrophobic, N-terminal signal or leader sequences from secreted and periplasmic proteins.</text>
        <dbReference type="EC" id="3.4.21.89"/>
    </reaction>
</comment>
<protein>
    <recommendedName>
        <fullName evidence="4 8">Signal peptidase I</fullName>
        <ecNumber evidence="4 8">3.4.21.89</ecNumber>
    </recommendedName>
</protein>
<dbReference type="InterPro" id="IPR019758">
    <property type="entry name" value="Pept_S26A_signal_pept_1_CS"/>
</dbReference>
<keyword evidence="13" id="KW-1185">Reference proteome</keyword>
<dbReference type="InterPro" id="IPR000223">
    <property type="entry name" value="Pept_S26A_signal_pept_1"/>
</dbReference>
<dbReference type="Gene3D" id="2.10.109.10">
    <property type="entry name" value="Umud Fragment, subunit A"/>
    <property type="match status" value="1"/>
</dbReference>
<evidence type="ECO:0000256" key="6">
    <source>
        <dbReference type="ARBA" id="ARBA00022801"/>
    </source>
</evidence>
<proteinExistence type="inferred from homology"/>
<evidence type="ECO:0000256" key="2">
    <source>
        <dbReference type="ARBA" id="ARBA00004401"/>
    </source>
</evidence>
<dbReference type="GO" id="GO:0004252">
    <property type="term" value="F:serine-type endopeptidase activity"/>
    <property type="evidence" value="ECO:0007669"/>
    <property type="project" value="InterPro"/>
</dbReference>
<dbReference type="InterPro" id="IPR036286">
    <property type="entry name" value="LexA/Signal_pep-like_sf"/>
</dbReference>
<evidence type="ECO:0000256" key="5">
    <source>
        <dbReference type="ARBA" id="ARBA00022670"/>
    </source>
</evidence>
<comment type="subcellular location">
    <subcellularLocation>
        <location evidence="2">Cell membrane</location>
        <topology evidence="2">Single-pass type II membrane protein</topology>
    </subcellularLocation>
    <subcellularLocation>
        <location evidence="9">Membrane</location>
        <topology evidence="9">Single-pass type II membrane protein</topology>
    </subcellularLocation>
</comment>
<evidence type="ECO:0000259" key="11">
    <source>
        <dbReference type="Pfam" id="PF10502"/>
    </source>
</evidence>
<dbReference type="SUPFAM" id="SSF51306">
    <property type="entry name" value="LexA/Signal peptidase"/>
    <property type="match status" value="1"/>
</dbReference>
<keyword evidence="6 8" id="KW-0378">Hydrolase</keyword>
<dbReference type="Pfam" id="PF10502">
    <property type="entry name" value="Peptidase_S26"/>
    <property type="match status" value="1"/>
</dbReference>
<dbReference type="EMBL" id="PDJQ01000001">
    <property type="protein sequence ID" value="PFG73709.1"/>
    <property type="molecule type" value="Genomic_DNA"/>
</dbReference>
<organism evidence="12 13">
    <name type="scientific">Tepidiforma thermophila (strain KCTC 52669 / CGMCC 1.13589 / G233)</name>
    <dbReference type="NCBI Taxonomy" id="2761530"/>
    <lineage>
        <taxon>Bacteria</taxon>
        <taxon>Bacillati</taxon>
        <taxon>Chloroflexota</taxon>
        <taxon>Tepidiformia</taxon>
        <taxon>Tepidiformales</taxon>
        <taxon>Tepidiformaceae</taxon>
        <taxon>Tepidiforma</taxon>
    </lineage>
</organism>
<dbReference type="CDD" id="cd06530">
    <property type="entry name" value="S26_SPase_I"/>
    <property type="match status" value="1"/>
</dbReference>
<dbReference type="InterPro" id="IPR019756">
    <property type="entry name" value="Pept_S26A_signal_pept_1_Ser-AS"/>
</dbReference>
<dbReference type="PANTHER" id="PTHR43390:SF1">
    <property type="entry name" value="CHLOROPLAST PROCESSING PEPTIDASE"/>
    <property type="match status" value="1"/>
</dbReference>
<evidence type="ECO:0000256" key="10">
    <source>
        <dbReference type="SAM" id="MobiDB-lite"/>
    </source>
</evidence>
<dbReference type="GO" id="GO:0006465">
    <property type="term" value="P:signal peptide processing"/>
    <property type="evidence" value="ECO:0007669"/>
    <property type="project" value="InterPro"/>
</dbReference>